<dbReference type="PANTHER" id="PTHR46762:SF1">
    <property type="entry name" value="NUCLEOREDOXIN-LIKE PROTEIN 2"/>
    <property type="match status" value="1"/>
</dbReference>
<dbReference type="EMBL" id="HBIO01002151">
    <property type="protein sequence ID" value="CAE0456718.1"/>
    <property type="molecule type" value="Transcribed_RNA"/>
</dbReference>
<dbReference type="AlphaFoldDB" id="A0A7S3PVF3"/>
<dbReference type="SUPFAM" id="SSF52833">
    <property type="entry name" value="Thioredoxin-like"/>
    <property type="match status" value="1"/>
</dbReference>
<dbReference type="PANTHER" id="PTHR46762">
    <property type="entry name" value="NUCLEOREDOXIN-LIKE PROTEIN 2"/>
    <property type="match status" value="1"/>
</dbReference>
<proteinExistence type="predicted"/>
<reference evidence="2" key="1">
    <citation type="submission" date="2021-01" db="EMBL/GenBank/DDBJ databases">
        <authorList>
            <person name="Corre E."/>
            <person name="Pelletier E."/>
            <person name="Niang G."/>
            <person name="Scheremetjew M."/>
            <person name="Finn R."/>
            <person name="Kale V."/>
            <person name="Holt S."/>
            <person name="Cochrane G."/>
            <person name="Meng A."/>
            <person name="Brown T."/>
            <person name="Cohen L."/>
        </authorList>
    </citation>
    <scope>NUCLEOTIDE SEQUENCE</scope>
    <source>
        <strain evidence="2">MM31A-1</strain>
    </source>
</reference>
<protein>
    <recommendedName>
        <fullName evidence="1">Thioredoxin-like fold domain-containing protein</fullName>
    </recommendedName>
</protein>
<dbReference type="Pfam" id="PF13905">
    <property type="entry name" value="Thioredoxin_8"/>
    <property type="match status" value="1"/>
</dbReference>
<dbReference type="InterPro" id="IPR012336">
    <property type="entry name" value="Thioredoxin-like_fold"/>
</dbReference>
<sequence>MLTTSFPSLGPALSSSKVMGLYFASAWCPDCSRPTPALKTIFETPGVSEKLSIVYVSSDNSEEQMMSSYNKSHGKWGIIPFDSPERNELKKKFGVCAGKESAELGLMGGKRKYGIPTLILIDSNTEEVLSFDGVNDVMSGGLTGKWGLL</sequence>
<organism evidence="2">
    <name type="scientific">Chaetoceros debilis</name>
    <dbReference type="NCBI Taxonomy" id="122233"/>
    <lineage>
        <taxon>Eukaryota</taxon>
        <taxon>Sar</taxon>
        <taxon>Stramenopiles</taxon>
        <taxon>Ochrophyta</taxon>
        <taxon>Bacillariophyta</taxon>
        <taxon>Coscinodiscophyceae</taxon>
        <taxon>Chaetocerotophycidae</taxon>
        <taxon>Chaetocerotales</taxon>
        <taxon>Chaetocerotaceae</taxon>
        <taxon>Chaetoceros</taxon>
    </lineage>
</organism>
<dbReference type="InterPro" id="IPR029519">
    <property type="entry name" value="RdCVF2"/>
</dbReference>
<dbReference type="InterPro" id="IPR036249">
    <property type="entry name" value="Thioredoxin-like_sf"/>
</dbReference>
<dbReference type="GO" id="GO:0045494">
    <property type="term" value="P:photoreceptor cell maintenance"/>
    <property type="evidence" value="ECO:0007669"/>
    <property type="project" value="InterPro"/>
</dbReference>
<feature type="domain" description="Thioredoxin-like fold" evidence="1">
    <location>
        <begin position="17"/>
        <end position="126"/>
    </location>
</feature>
<gene>
    <name evidence="2" type="ORF">CDEB00056_LOCUS1559</name>
</gene>
<name>A0A7S3PVF3_9STRA</name>
<dbReference type="Gene3D" id="3.40.30.10">
    <property type="entry name" value="Glutaredoxin"/>
    <property type="match status" value="1"/>
</dbReference>
<accession>A0A7S3PVF3</accession>
<evidence type="ECO:0000259" key="1">
    <source>
        <dbReference type="Pfam" id="PF13905"/>
    </source>
</evidence>
<evidence type="ECO:0000313" key="2">
    <source>
        <dbReference type="EMBL" id="CAE0456718.1"/>
    </source>
</evidence>